<reference evidence="3 4" key="1">
    <citation type="journal article" date="2012" name="BMC Genomics">
        <title>Comparative genomic analysis of the genus Staphylococcus including Staphylococcus aureus and its newly described sister species Staphylococcus simiae.</title>
        <authorList>
            <person name="Suzuki H."/>
            <person name="Lefebure T."/>
            <person name="Pavinski Bitar P."/>
            <person name="Stanhope M.J."/>
        </authorList>
    </citation>
    <scope>NUCLEOTIDE SEQUENCE [LARGE SCALE GENOMIC DNA]</scope>
    <source>
        <strain evidence="3 4">CCM 7213</strain>
    </source>
</reference>
<dbReference type="Proteomes" id="UP000005413">
    <property type="component" value="Unassembled WGS sequence"/>
</dbReference>
<dbReference type="SUPFAM" id="SSF53474">
    <property type="entry name" value="alpha/beta-Hydrolases"/>
    <property type="match status" value="1"/>
</dbReference>
<dbReference type="EMBL" id="AEUN01000507">
    <property type="protein sequence ID" value="EHJ07035.1"/>
    <property type="molecule type" value="Genomic_DNA"/>
</dbReference>
<evidence type="ECO:0000313" key="4">
    <source>
        <dbReference type="Proteomes" id="UP000005413"/>
    </source>
</evidence>
<proteinExistence type="predicted"/>
<name>G5JL97_9STAP</name>
<sequence length="306" mass="35388">MFRNRVMSNVVNKYILHNRSIKFKDDKDVANFFIKREVENQKKHKQPSTLNVKANLEKLSLDDMQVFRFNFRHQVDKKILYLHGGFNTLQPSPFHWRLLDKVALSTLYEVVMPIYPKTPEFHINDTYKAIQQVYDQLVSEVGAQNIVVMGDGSGASLALAFVQSLIERGQQVPNKLYLISPILDATLSNKEITDDLIDKDVILSQFGVNEIMKKWSDGLPLTDKKVSPIYGELTGLPPVYMFGGGREITYPDMKLFEHLMEEQHQLIHFYDYPKMVHDFPIYPIRESHKVIKQIANSIDESVIQSD</sequence>
<evidence type="ECO:0000313" key="3">
    <source>
        <dbReference type="EMBL" id="EHJ07035.1"/>
    </source>
</evidence>
<dbReference type="PANTHER" id="PTHR48081">
    <property type="entry name" value="AB HYDROLASE SUPERFAMILY PROTEIN C4A8.06C"/>
    <property type="match status" value="1"/>
</dbReference>
<keyword evidence="1" id="KW-0378">Hydrolase</keyword>
<keyword evidence="4" id="KW-1185">Reference proteome</keyword>
<organism evidence="3 4">
    <name type="scientific">Staphylococcus simiae CCM 7213 = CCUG 51256</name>
    <dbReference type="NCBI Taxonomy" id="911238"/>
    <lineage>
        <taxon>Bacteria</taxon>
        <taxon>Bacillati</taxon>
        <taxon>Bacillota</taxon>
        <taxon>Bacilli</taxon>
        <taxon>Bacillales</taxon>
        <taxon>Staphylococcaceae</taxon>
        <taxon>Staphylococcus</taxon>
    </lineage>
</organism>
<dbReference type="GO" id="GO:0016787">
    <property type="term" value="F:hydrolase activity"/>
    <property type="evidence" value="ECO:0007669"/>
    <property type="project" value="UniProtKB-KW"/>
</dbReference>
<gene>
    <name evidence="3" type="ORF">SS7213T_11320</name>
</gene>
<dbReference type="Pfam" id="PF07859">
    <property type="entry name" value="Abhydrolase_3"/>
    <property type="match status" value="1"/>
</dbReference>
<comment type="caution">
    <text evidence="3">The sequence shown here is derived from an EMBL/GenBank/DDBJ whole genome shotgun (WGS) entry which is preliminary data.</text>
</comment>
<evidence type="ECO:0000259" key="2">
    <source>
        <dbReference type="Pfam" id="PF07859"/>
    </source>
</evidence>
<dbReference type="Gene3D" id="3.40.50.1820">
    <property type="entry name" value="alpha/beta hydrolase"/>
    <property type="match status" value="1"/>
</dbReference>
<dbReference type="AlphaFoldDB" id="G5JL97"/>
<dbReference type="RefSeq" id="WP_002464947.1">
    <property type="nucleotide sequence ID" value="NZ_AEUN01000507.1"/>
</dbReference>
<dbReference type="InterPro" id="IPR029058">
    <property type="entry name" value="AB_hydrolase_fold"/>
</dbReference>
<feature type="domain" description="Alpha/beta hydrolase fold-3" evidence="2">
    <location>
        <begin position="79"/>
        <end position="279"/>
    </location>
</feature>
<dbReference type="InterPro" id="IPR013094">
    <property type="entry name" value="AB_hydrolase_3"/>
</dbReference>
<protein>
    <recommendedName>
        <fullName evidence="2">Alpha/beta hydrolase fold-3 domain-containing protein</fullName>
    </recommendedName>
</protein>
<dbReference type="PANTHER" id="PTHR48081:SF8">
    <property type="entry name" value="ALPHA_BETA HYDROLASE FOLD-3 DOMAIN-CONTAINING PROTEIN-RELATED"/>
    <property type="match status" value="1"/>
</dbReference>
<evidence type="ECO:0000256" key="1">
    <source>
        <dbReference type="ARBA" id="ARBA00022801"/>
    </source>
</evidence>
<accession>G5JL97</accession>
<dbReference type="PATRIC" id="fig|911238.3.peg.2002"/>
<dbReference type="InterPro" id="IPR050300">
    <property type="entry name" value="GDXG_lipolytic_enzyme"/>
</dbReference>